<feature type="compositionally biased region" description="Polar residues" evidence="1">
    <location>
        <begin position="198"/>
        <end position="208"/>
    </location>
</feature>
<proteinExistence type="predicted"/>
<dbReference type="EMBL" id="LN614827">
    <property type="protein sequence ID" value="CEG56062.1"/>
    <property type="molecule type" value="Genomic_DNA"/>
</dbReference>
<evidence type="ECO:0000256" key="1">
    <source>
        <dbReference type="SAM" id="MobiDB-lite"/>
    </source>
</evidence>
<feature type="compositionally biased region" description="Polar residues" evidence="1">
    <location>
        <begin position="230"/>
        <end position="246"/>
    </location>
</feature>
<organism evidence="2 3">
    <name type="scientific">Legionella fallonii LLAP-10</name>
    <dbReference type="NCBI Taxonomy" id="1212491"/>
    <lineage>
        <taxon>Bacteria</taxon>
        <taxon>Pseudomonadati</taxon>
        <taxon>Pseudomonadota</taxon>
        <taxon>Gammaproteobacteria</taxon>
        <taxon>Legionellales</taxon>
        <taxon>Legionellaceae</taxon>
        <taxon>Legionella</taxon>
    </lineage>
</organism>
<dbReference type="OrthoDB" id="5654680at2"/>
<protein>
    <submittedName>
        <fullName evidence="2">Uncharacterized protein</fullName>
    </submittedName>
</protein>
<dbReference type="Proteomes" id="UP000032430">
    <property type="component" value="Chromosome I"/>
</dbReference>
<dbReference type="HOGENOM" id="CLU_1179038_0_0_6"/>
<gene>
    <name evidence="2" type="ORF">LFA_0609</name>
</gene>
<dbReference type="STRING" id="1212491.LFA_0609"/>
<keyword evidence="3" id="KW-1185">Reference proteome</keyword>
<name>A0A098G0M2_9GAMM</name>
<evidence type="ECO:0000313" key="2">
    <source>
        <dbReference type="EMBL" id="CEG56062.1"/>
    </source>
</evidence>
<reference evidence="3" key="1">
    <citation type="submission" date="2014-09" db="EMBL/GenBank/DDBJ databases">
        <authorList>
            <person name="Gomez-Valero L."/>
        </authorList>
    </citation>
    <scope>NUCLEOTIDE SEQUENCE [LARGE SCALE GENOMIC DNA]</scope>
    <source>
        <strain evidence="3">ATCC700992</strain>
    </source>
</reference>
<sequence>MLDQDAYEQISRVFDEWERARLQQPNPGPQLTLDYDDVLIDVEKLSAKEEDSRGLNQTHNTMGANLYDWHINCGVVGVVHAENLYSETRQKSSSMVVNQSNNPPGANFYSWARNSDAVRVESSEERYSKHSKAAGVQKTSQKKSSKLVSQSKGTEGGKLYFWNMKSNKILVASTESLYPRVKQFTKKWELLASEPIPENSTSTSQMMTGTADLNKGSTATGASSGMFDQRPTNSRTNPSDNQEGNESTSSFSSSL</sequence>
<feature type="region of interest" description="Disordered" evidence="1">
    <location>
        <begin position="123"/>
        <end position="150"/>
    </location>
</feature>
<accession>A0A098G0M2</accession>
<dbReference type="KEGG" id="lfa:LFA_0609"/>
<dbReference type="AlphaFoldDB" id="A0A098G0M2"/>
<feature type="region of interest" description="Disordered" evidence="1">
    <location>
        <begin position="195"/>
        <end position="255"/>
    </location>
</feature>
<evidence type="ECO:0000313" key="3">
    <source>
        <dbReference type="Proteomes" id="UP000032430"/>
    </source>
</evidence>
<dbReference type="RefSeq" id="WP_045094810.1">
    <property type="nucleotide sequence ID" value="NZ_LN614827.1"/>
</dbReference>